<dbReference type="InterPro" id="IPR036291">
    <property type="entry name" value="NAD(P)-bd_dom_sf"/>
</dbReference>
<keyword evidence="3" id="KW-1185">Reference proteome</keyword>
<keyword evidence="1" id="KW-0472">Membrane</keyword>
<dbReference type="VEuPathDB" id="FungiDB:AMAG_16530"/>
<dbReference type="AlphaFoldDB" id="A0A0L0TCN1"/>
<evidence type="ECO:0000256" key="1">
    <source>
        <dbReference type="SAM" id="Phobius"/>
    </source>
</evidence>
<dbReference type="Proteomes" id="UP000054350">
    <property type="component" value="Unassembled WGS sequence"/>
</dbReference>
<keyword evidence="1" id="KW-0812">Transmembrane</keyword>
<sequence>MSSLNESLLSLCGSTYCVLKAALNTYLRILALETRSDNIAMTILKPARLAILVVNGGFIDTPISQHIAQRPFMNTPERGAELMVYHIACESAEAFIPGGWPWAVLARILSWAPGWLIIWMTKRNAWRKRIMGR</sequence>
<dbReference type="Gene3D" id="3.40.50.720">
    <property type="entry name" value="NAD(P)-binding Rossmann-like Domain"/>
    <property type="match status" value="1"/>
</dbReference>
<dbReference type="EMBL" id="GG745380">
    <property type="protein sequence ID" value="KNE72487.1"/>
    <property type="molecule type" value="Genomic_DNA"/>
</dbReference>
<evidence type="ECO:0000313" key="3">
    <source>
        <dbReference type="Proteomes" id="UP000054350"/>
    </source>
</evidence>
<feature type="transmembrane region" description="Helical" evidence="1">
    <location>
        <begin position="100"/>
        <end position="121"/>
    </location>
</feature>
<reference evidence="2 3" key="1">
    <citation type="submission" date="2009-11" db="EMBL/GenBank/DDBJ databases">
        <title>Annotation of Allomyces macrogynus ATCC 38327.</title>
        <authorList>
            <consortium name="The Broad Institute Genome Sequencing Platform"/>
            <person name="Russ C."/>
            <person name="Cuomo C."/>
            <person name="Burger G."/>
            <person name="Gray M.W."/>
            <person name="Holland P.W.H."/>
            <person name="King N."/>
            <person name="Lang F.B.F."/>
            <person name="Roger A.J."/>
            <person name="Ruiz-Trillo I."/>
            <person name="Young S.K."/>
            <person name="Zeng Q."/>
            <person name="Gargeya S."/>
            <person name="Fitzgerald M."/>
            <person name="Haas B."/>
            <person name="Abouelleil A."/>
            <person name="Alvarado L."/>
            <person name="Arachchi H.M."/>
            <person name="Berlin A."/>
            <person name="Chapman S.B."/>
            <person name="Gearin G."/>
            <person name="Goldberg J."/>
            <person name="Griggs A."/>
            <person name="Gujja S."/>
            <person name="Hansen M."/>
            <person name="Heiman D."/>
            <person name="Howarth C."/>
            <person name="Larimer J."/>
            <person name="Lui A."/>
            <person name="MacDonald P.J.P."/>
            <person name="McCowen C."/>
            <person name="Montmayeur A."/>
            <person name="Murphy C."/>
            <person name="Neiman D."/>
            <person name="Pearson M."/>
            <person name="Priest M."/>
            <person name="Roberts A."/>
            <person name="Saif S."/>
            <person name="Shea T."/>
            <person name="Sisk P."/>
            <person name="Stolte C."/>
            <person name="Sykes S."/>
            <person name="Wortman J."/>
            <person name="Nusbaum C."/>
            <person name="Birren B."/>
        </authorList>
    </citation>
    <scope>NUCLEOTIDE SEQUENCE [LARGE SCALE GENOMIC DNA]</scope>
    <source>
        <strain evidence="2 3">ATCC 38327</strain>
    </source>
</reference>
<dbReference type="eggNOG" id="KOG1205">
    <property type="taxonomic scope" value="Eukaryota"/>
</dbReference>
<name>A0A0L0TCN1_ALLM3</name>
<gene>
    <name evidence="2" type="ORF">AMAG_16530</name>
</gene>
<dbReference type="OrthoDB" id="9876299at2759"/>
<evidence type="ECO:0000313" key="2">
    <source>
        <dbReference type="EMBL" id="KNE72487.1"/>
    </source>
</evidence>
<accession>A0A0L0TCN1</accession>
<reference evidence="3" key="2">
    <citation type="submission" date="2009-11" db="EMBL/GenBank/DDBJ databases">
        <title>The Genome Sequence of Allomyces macrogynus strain ATCC 38327.</title>
        <authorList>
            <consortium name="The Broad Institute Genome Sequencing Platform"/>
            <person name="Russ C."/>
            <person name="Cuomo C."/>
            <person name="Shea T."/>
            <person name="Young S.K."/>
            <person name="Zeng Q."/>
            <person name="Koehrsen M."/>
            <person name="Haas B."/>
            <person name="Borodovsky M."/>
            <person name="Guigo R."/>
            <person name="Alvarado L."/>
            <person name="Berlin A."/>
            <person name="Borenstein D."/>
            <person name="Chen Z."/>
            <person name="Engels R."/>
            <person name="Freedman E."/>
            <person name="Gellesch M."/>
            <person name="Goldberg J."/>
            <person name="Griggs A."/>
            <person name="Gujja S."/>
            <person name="Heiman D."/>
            <person name="Hepburn T."/>
            <person name="Howarth C."/>
            <person name="Jen D."/>
            <person name="Larson L."/>
            <person name="Lewis B."/>
            <person name="Mehta T."/>
            <person name="Park D."/>
            <person name="Pearson M."/>
            <person name="Roberts A."/>
            <person name="Saif S."/>
            <person name="Shenoy N."/>
            <person name="Sisk P."/>
            <person name="Stolte C."/>
            <person name="Sykes S."/>
            <person name="Walk T."/>
            <person name="White J."/>
            <person name="Yandava C."/>
            <person name="Burger G."/>
            <person name="Gray M.W."/>
            <person name="Holland P.W.H."/>
            <person name="King N."/>
            <person name="Lang F.B.F."/>
            <person name="Roger A.J."/>
            <person name="Ruiz-Trillo I."/>
            <person name="Lander E."/>
            <person name="Nusbaum C."/>
        </authorList>
    </citation>
    <scope>NUCLEOTIDE SEQUENCE [LARGE SCALE GENOMIC DNA]</scope>
    <source>
        <strain evidence="3">ATCC 38327</strain>
    </source>
</reference>
<organism evidence="2 3">
    <name type="scientific">Allomyces macrogynus (strain ATCC 38327)</name>
    <name type="common">Allomyces javanicus var. macrogynus</name>
    <dbReference type="NCBI Taxonomy" id="578462"/>
    <lineage>
        <taxon>Eukaryota</taxon>
        <taxon>Fungi</taxon>
        <taxon>Fungi incertae sedis</taxon>
        <taxon>Blastocladiomycota</taxon>
        <taxon>Blastocladiomycetes</taxon>
        <taxon>Blastocladiales</taxon>
        <taxon>Blastocladiaceae</taxon>
        <taxon>Allomyces</taxon>
    </lineage>
</organism>
<protein>
    <submittedName>
        <fullName evidence="2">Uncharacterized protein</fullName>
    </submittedName>
</protein>
<proteinExistence type="predicted"/>
<dbReference type="SUPFAM" id="SSF51735">
    <property type="entry name" value="NAD(P)-binding Rossmann-fold domains"/>
    <property type="match status" value="1"/>
</dbReference>
<keyword evidence="1" id="KW-1133">Transmembrane helix</keyword>